<proteinExistence type="predicted"/>
<gene>
    <name evidence="1" type="ORF">QWY81_09145</name>
</gene>
<evidence type="ECO:0000313" key="1">
    <source>
        <dbReference type="EMBL" id="MDN3619617.1"/>
    </source>
</evidence>
<dbReference type="AlphaFoldDB" id="A0AAJ1VHQ0"/>
<protein>
    <recommendedName>
        <fullName evidence="3">Leucine-rich repeat domain-containing protein</fullName>
    </recommendedName>
</protein>
<dbReference type="InterPro" id="IPR050715">
    <property type="entry name" value="LRR-SigEffector_domain"/>
</dbReference>
<evidence type="ECO:0008006" key="3">
    <source>
        <dbReference type="Google" id="ProtNLM"/>
    </source>
</evidence>
<evidence type="ECO:0000313" key="2">
    <source>
        <dbReference type="Proteomes" id="UP001228636"/>
    </source>
</evidence>
<dbReference type="SUPFAM" id="SSF52047">
    <property type="entry name" value="RNI-like"/>
    <property type="match status" value="1"/>
</dbReference>
<reference evidence="1 2" key="1">
    <citation type="journal article" date="2014" name="Int. J. Syst. Evol. Microbiol.">
        <title>Complete genome sequence of Corynebacterium casei LMG S-19264T (=DSM 44701T), isolated from a smear-ripened cheese.</title>
        <authorList>
            <consortium name="US DOE Joint Genome Institute (JGI-PGF)"/>
            <person name="Walter F."/>
            <person name="Albersmeier A."/>
            <person name="Kalinowski J."/>
            <person name="Ruckert C."/>
        </authorList>
    </citation>
    <scope>NUCLEOTIDE SEQUENCE [LARGE SCALE GENOMIC DNA]</scope>
    <source>
        <strain evidence="1 2">CECT 8670</strain>
    </source>
</reference>
<sequence>MEFKIEYLTTYYKELKTAQNYPEAFLYELFLIGKITRDEVIIAEVTEILEEYGTTEINNAFKTRNKLPENGEDSGKIIKTLLHFGTKDPLFPIGKLYNMFEFSSLSIRDEAIAQKLEKQPNLISRLNGITHLKVSDVFSNDFPKEICDITSLKTLEIKGNYQVLPVSIGNLQQLESVTLALSKLVTFPESFWSLKNIKKLELSYIETEFQESLQLEKLTNLEELDFILVNLKDASQLQLPTSIKEISFIRLKHLTKLPTCISMLKKLKKFDLYMCPNLIEIPNGFNQLDNLFVLKLDGIPLIKTIEDHQIFTKHCEYITLDDDLEIIPGNEPILNSELLINDVEILNYVFSHPDRFTNLKKLKIQYITDFSDVSLGFGKLTTLKAIDIHQGSQMETLFKNIENCTQLNYLKLYGANIESIPKGLKELQYLDYLCFNSCRSLVLEAKYLPSKIKELYLFDIKEYIATEKLLETEHAYFANLSIEKPKVLFSNLITKTLHFSSINESKNSQEDLTKYLPKPKVLTTLKAYTNTEQFKDVLKHCTNLEYLHLDNKEASLTEITSVAAPHLNYLKLDFYKAENLEALIKNMPKLETLDIAHYDVTSTFPEVTLPYLKNLDLSYTTFKTLETLEAPALESLYIALSYEFGMEGYAKLNQFKALKKLRFMGIGDDVNSIPESISELKLTEFLIHHKFDVLPEFIQKITTLQTLSLGGNDFIDLPTWIADLPKLKRLDIDGCKFENAVPEYFRKLKLKELKYYIGKFNGGNMNPDKYKYLITPGYTELKKEFSKEAIA</sequence>
<dbReference type="Gene3D" id="3.80.10.10">
    <property type="entry name" value="Ribonuclease Inhibitor"/>
    <property type="match status" value="3"/>
</dbReference>
<dbReference type="RefSeq" id="WP_261973083.1">
    <property type="nucleotide sequence ID" value="NZ_CP103460.1"/>
</dbReference>
<dbReference type="PANTHER" id="PTHR45752">
    <property type="entry name" value="LEUCINE-RICH REPEAT-CONTAINING"/>
    <property type="match status" value="1"/>
</dbReference>
<name>A0AAJ1VHQ0_9FLAO</name>
<dbReference type="Proteomes" id="UP001228636">
    <property type="component" value="Unassembled WGS sequence"/>
</dbReference>
<dbReference type="SUPFAM" id="SSF52058">
    <property type="entry name" value="L domain-like"/>
    <property type="match status" value="1"/>
</dbReference>
<organism evidence="1 2">
    <name type="scientific">Polaribacter sejongensis</name>
    <dbReference type="NCBI Taxonomy" id="985043"/>
    <lineage>
        <taxon>Bacteria</taxon>
        <taxon>Pseudomonadati</taxon>
        <taxon>Bacteroidota</taxon>
        <taxon>Flavobacteriia</taxon>
        <taxon>Flavobacteriales</taxon>
        <taxon>Flavobacteriaceae</taxon>
    </lineage>
</organism>
<dbReference type="InterPro" id="IPR032675">
    <property type="entry name" value="LRR_dom_sf"/>
</dbReference>
<accession>A0AAJ1VHQ0</accession>
<dbReference type="PANTHER" id="PTHR45752:SF187">
    <property type="entry name" value="LEUCINE-RICH REPEAT AND IQ DOMAIN-CONTAINING PROTEIN 4"/>
    <property type="match status" value="1"/>
</dbReference>
<comment type="caution">
    <text evidence="1">The sequence shown here is derived from an EMBL/GenBank/DDBJ whole genome shotgun (WGS) entry which is preliminary data.</text>
</comment>
<dbReference type="EMBL" id="JAUFQH010000006">
    <property type="protein sequence ID" value="MDN3619617.1"/>
    <property type="molecule type" value="Genomic_DNA"/>
</dbReference>